<name>A0A969PS68_9BACI</name>
<sequence length="328" mass="36591">MQESTKTEAYFQVLDQGAEKIRSIEDNLYIEALGTMGEMLFQRDFTPAGEDLRLELEQSAASLPKEMHREEVRRAIQLAVLKGMKEAVQPHHAMTPDAVALFMGYLTNLLLKKEEGKPVLLDPAVGSGNLMTAVLNQLSEDAHFVAAEPDETLLKLAFMNANLQEHEVDLFHQDSVASPLLDHADAVVCDLPAGYYPDDETAAGFKVKAKDEKTYVHHLLIERSIRHVKEGGFLILLVPNQLFQSDQSAGLQEMIREQAHIYAVLQLPETMFKTRSSGKSMLILRKKKDGIIPPSQALLAEMPSFTKEAALADMMKRISGWIEENVHG</sequence>
<keyword evidence="4" id="KW-1185">Reference proteome</keyword>
<dbReference type="PANTHER" id="PTHR41313:SF1">
    <property type="entry name" value="DNA METHYLASE ADENINE-SPECIFIC DOMAIN-CONTAINING PROTEIN"/>
    <property type="match status" value="1"/>
</dbReference>
<comment type="caution">
    <text evidence="3">The sequence shown here is derived from an EMBL/GenBank/DDBJ whole genome shotgun (WGS) entry which is preliminary data.</text>
</comment>
<dbReference type="InterPro" id="IPR003356">
    <property type="entry name" value="DNA_methylase_A-5"/>
</dbReference>
<organism evidence="3 4">
    <name type="scientific">Alkalicoccus luteus</name>
    <dbReference type="NCBI Taxonomy" id="1237094"/>
    <lineage>
        <taxon>Bacteria</taxon>
        <taxon>Bacillati</taxon>
        <taxon>Bacillota</taxon>
        <taxon>Bacilli</taxon>
        <taxon>Bacillales</taxon>
        <taxon>Bacillaceae</taxon>
        <taxon>Alkalicoccus</taxon>
    </lineage>
</organism>
<evidence type="ECO:0000313" key="3">
    <source>
        <dbReference type="EMBL" id="NJP36993.1"/>
    </source>
</evidence>
<dbReference type="Gene3D" id="1.10.150.470">
    <property type="match status" value="1"/>
</dbReference>
<dbReference type="InterPro" id="IPR016843">
    <property type="entry name" value="S-AdoMet-dep_Ade-MeTrfase_prd"/>
</dbReference>
<dbReference type="PANTHER" id="PTHR41313">
    <property type="entry name" value="ADENINE-SPECIFIC METHYLTRANSFERASE"/>
    <property type="match status" value="1"/>
</dbReference>
<dbReference type="InterPro" id="IPR029063">
    <property type="entry name" value="SAM-dependent_MTases_sf"/>
</dbReference>
<accession>A0A969PS68</accession>
<feature type="domain" description="YtxK-like N-terminal helical" evidence="2">
    <location>
        <begin position="8"/>
        <end position="84"/>
    </location>
</feature>
<dbReference type="AlphaFoldDB" id="A0A969PS68"/>
<gene>
    <name evidence="3" type="ORF">HCN83_05260</name>
</gene>
<reference evidence="3 4" key="1">
    <citation type="submission" date="2020-03" db="EMBL/GenBank/DDBJ databases">
        <title>Assessment of the enzymatic potential of alkaline-tolerant lipase obtained from Bacillus luteus H11 (technogenic soil) for the bioremediation of saline soils contaminated with petroleum substances.</title>
        <authorList>
            <person name="Kalwasinska A."/>
        </authorList>
    </citation>
    <scope>NUCLEOTIDE SEQUENCE [LARGE SCALE GENOMIC DNA]</scope>
    <source>
        <strain evidence="3 4">H11</strain>
    </source>
</reference>
<dbReference type="GO" id="GO:0008170">
    <property type="term" value="F:N-methyltransferase activity"/>
    <property type="evidence" value="ECO:0007669"/>
    <property type="project" value="InterPro"/>
</dbReference>
<dbReference type="Gene3D" id="3.40.50.150">
    <property type="entry name" value="Vaccinia Virus protein VP39"/>
    <property type="match status" value="1"/>
</dbReference>
<dbReference type="InterPro" id="IPR048375">
    <property type="entry name" value="YtxK-like_N"/>
</dbReference>
<evidence type="ECO:0000313" key="4">
    <source>
        <dbReference type="Proteomes" id="UP000752012"/>
    </source>
</evidence>
<dbReference type="GO" id="GO:0032259">
    <property type="term" value="P:methylation"/>
    <property type="evidence" value="ECO:0007669"/>
    <property type="project" value="UniProtKB-KW"/>
</dbReference>
<keyword evidence="3" id="KW-0489">Methyltransferase</keyword>
<dbReference type="RefSeq" id="WP_168005283.1">
    <property type="nucleotide sequence ID" value="NZ_JAATHJ010000005.1"/>
</dbReference>
<dbReference type="CDD" id="cd02440">
    <property type="entry name" value="AdoMet_MTases"/>
    <property type="match status" value="1"/>
</dbReference>
<evidence type="ECO:0000259" key="2">
    <source>
        <dbReference type="Pfam" id="PF21106"/>
    </source>
</evidence>
<protein>
    <submittedName>
        <fullName evidence="3">Class I SAM-dependent methyltransferase</fullName>
    </submittedName>
</protein>
<dbReference type="Proteomes" id="UP000752012">
    <property type="component" value="Unassembled WGS sequence"/>
</dbReference>
<keyword evidence="3" id="KW-0808">Transferase</keyword>
<dbReference type="InterPro" id="IPR052933">
    <property type="entry name" value="DNA_Protect_Modify"/>
</dbReference>
<dbReference type="GO" id="GO:0003677">
    <property type="term" value="F:DNA binding"/>
    <property type="evidence" value="ECO:0007669"/>
    <property type="project" value="InterPro"/>
</dbReference>
<dbReference type="EMBL" id="JAATHJ010000005">
    <property type="protein sequence ID" value="NJP36993.1"/>
    <property type="molecule type" value="Genomic_DNA"/>
</dbReference>
<evidence type="ECO:0000259" key="1">
    <source>
        <dbReference type="Pfam" id="PF02384"/>
    </source>
</evidence>
<dbReference type="SUPFAM" id="SSF53335">
    <property type="entry name" value="S-adenosyl-L-methionine-dependent methyltransferases"/>
    <property type="match status" value="1"/>
</dbReference>
<dbReference type="PRINTS" id="PR00507">
    <property type="entry name" value="N12N6MTFRASE"/>
</dbReference>
<dbReference type="Pfam" id="PF02384">
    <property type="entry name" value="N6_Mtase"/>
    <property type="match status" value="1"/>
</dbReference>
<proteinExistence type="predicted"/>
<dbReference type="Pfam" id="PF21106">
    <property type="entry name" value="YtxK_like"/>
    <property type="match status" value="1"/>
</dbReference>
<feature type="domain" description="DNA methylase adenine-specific" evidence="1">
    <location>
        <begin position="95"/>
        <end position="290"/>
    </location>
</feature>
<dbReference type="PIRSF" id="PIRSF026567">
    <property type="entry name" value="Adenine_mtase_bact_prd"/>
    <property type="match status" value="1"/>
</dbReference>